<evidence type="ECO:0000313" key="3">
    <source>
        <dbReference type="Proteomes" id="UP000800235"/>
    </source>
</evidence>
<comment type="caution">
    <text evidence="2">The sequence shown here is derived from an EMBL/GenBank/DDBJ whole genome shotgun (WGS) entry which is preliminary data.</text>
</comment>
<dbReference type="AlphaFoldDB" id="A0A9P4TVL6"/>
<proteinExistence type="predicted"/>
<organism evidence="2 3">
    <name type="scientific">Tothia fuscella</name>
    <dbReference type="NCBI Taxonomy" id="1048955"/>
    <lineage>
        <taxon>Eukaryota</taxon>
        <taxon>Fungi</taxon>
        <taxon>Dikarya</taxon>
        <taxon>Ascomycota</taxon>
        <taxon>Pezizomycotina</taxon>
        <taxon>Dothideomycetes</taxon>
        <taxon>Pleosporomycetidae</taxon>
        <taxon>Venturiales</taxon>
        <taxon>Cylindrosympodiaceae</taxon>
        <taxon>Tothia</taxon>
    </lineage>
</organism>
<feature type="compositionally biased region" description="Acidic residues" evidence="1">
    <location>
        <begin position="126"/>
        <end position="139"/>
    </location>
</feature>
<gene>
    <name evidence="2" type="ORF">EJ08DRAFT_663915</name>
</gene>
<dbReference type="EMBL" id="MU007074">
    <property type="protein sequence ID" value="KAF2424465.1"/>
    <property type="molecule type" value="Genomic_DNA"/>
</dbReference>
<name>A0A9P4TVL6_9PEZI</name>
<dbReference type="OrthoDB" id="6359816at2759"/>
<reference evidence="2" key="1">
    <citation type="journal article" date="2020" name="Stud. Mycol.">
        <title>101 Dothideomycetes genomes: a test case for predicting lifestyles and emergence of pathogens.</title>
        <authorList>
            <person name="Haridas S."/>
            <person name="Albert R."/>
            <person name="Binder M."/>
            <person name="Bloem J."/>
            <person name="Labutti K."/>
            <person name="Salamov A."/>
            <person name="Andreopoulos B."/>
            <person name="Baker S."/>
            <person name="Barry K."/>
            <person name="Bills G."/>
            <person name="Bluhm B."/>
            <person name="Cannon C."/>
            <person name="Castanera R."/>
            <person name="Culley D."/>
            <person name="Daum C."/>
            <person name="Ezra D."/>
            <person name="Gonzalez J."/>
            <person name="Henrissat B."/>
            <person name="Kuo A."/>
            <person name="Liang C."/>
            <person name="Lipzen A."/>
            <person name="Lutzoni F."/>
            <person name="Magnuson J."/>
            <person name="Mondo S."/>
            <person name="Nolan M."/>
            <person name="Ohm R."/>
            <person name="Pangilinan J."/>
            <person name="Park H.-J."/>
            <person name="Ramirez L."/>
            <person name="Alfaro M."/>
            <person name="Sun H."/>
            <person name="Tritt A."/>
            <person name="Yoshinaga Y."/>
            <person name="Zwiers L.-H."/>
            <person name="Turgeon B."/>
            <person name="Goodwin S."/>
            <person name="Spatafora J."/>
            <person name="Crous P."/>
            <person name="Grigoriev I."/>
        </authorList>
    </citation>
    <scope>NUCLEOTIDE SEQUENCE</scope>
    <source>
        <strain evidence="2">CBS 130266</strain>
    </source>
</reference>
<keyword evidence="3" id="KW-1185">Reference proteome</keyword>
<sequence>MGGSTSKHIHTVFSHKPRKFRNRYSDAGAEAVAKPVKALVASVKDLVTKNVYSDLTVVCCEEIHPVHRAIVILPDNSEEPHVIASMFTYLYTLHYNDDGECLDFGVPRSHEGIEDSHSVAHSRDVADDERDDGQVGEEESDACSSEFALIPEDKVHTTLKESELTSQQEYVDICPVPPDDLPDLSSQHLGTLVLERDPGYRPCPLHLHAQMHKAGVSCERCLDVHHMDPKGPGLENMQSMLVQAAKRRWASIKQDEAFKMLILSRPEFGKDLPRLL</sequence>
<accession>A0A9P4TVL6</accession>
<evidence type="ECO:0000256" key="1">
    <source>
        <dbReference type="SAM" id="MobiDB-lite"/>
    </source>
</evidence>
<feature type="compositionally biased region" description="Basic and acidic residues" evidence="1">
    <location>
        <begin position="113"/>
        <end position="125"/>
    </location>
</feature>
<dbReference type="Proteomes" id="UP000800235">
    <property type="component" value="Unassembled WGS sequence"/>
</dbReference>
<protein>
    <submittedName>
        <fullName evidence="2">Uncharacterized protein</fullName>
    </submittedName>
</protein>
<evidence type="ECO:0000313" key="2">
    <source>
        <dbReference type="EMBL" id="KAF2424465.1"/>
    </source>
</evidence>
<feature type="region of interest" description="Disordered" evidence="1">
    <location>
        <begin position="113"/>
        <end position="139"/>
    </location>
</feature>